<evidence type="ECO:0000313" key="4">
    <source>
        <dbReference type="Proteomes" id="UP000051202"/>
    </source>
</evidence>
<evidence type="ECO:0000313" key="3">
    <source>
        <dbReference type="EMBL" id="KRU21414.1"/>
    </source>
</evidence>
<dbReference type="AlphaFoldDB" id="A0A0T6DPG3"/>
<dbReference type="Proteomes" id="UP000051202">
    <property type="component" value="Unassembled WGS sequence"/>
</dbReference>
<accession>A0A0T6DPG3</accession>
<sequence length="149" mass="16502">MKEQKLQIFLSIISNYFNQFGGEELIADTPYLLENKQPKVHDYTGVIGISGGQKGVVYFSATRQLLSSILDSMGEADKSEENYIDLAGEVANTISGNARKEFGSEFHISVPFVFKGAPQSIVLPNDERSFIIPITWHSQVGEIVVCLQD</sequence>
<dbReference type="SUPFAM" id="SSF103039">
    <property type="entry name" value="CheC-like"/>
    <property type="match status" value="1"/>
</dbReference>
<evidence type="ECO:0000256" key="1">
    <source>
        <dbReference type="ARBA" id="ARBA00022500"/>
    </source>
</evidence>
<dbReference type="Gene3D" id="3.40.1550.10">
    <property type="entry name" value="CheC-like"/>
    <property type="match status" value="1"/>
</dbReference>
<proteinExistence type="predicted"/>
<gene>
    <name evidence="3" type="ORF">AS194_03170</name>
</gene>
<dbReference type="PANTHER" id="PTHR39452:SF1">
    <property type="entry name" value="CHEY-P PHOSPHATASE CHEX"/>
    <property type="match status" value="1"/>
</dbReference>
<dbReference type="InterPro" id="IPR028051">
    <property type="entry name" value="CheX-like_dom"/>
</dbReference>
<dbReference type="RefSeq" id="WP_058025788.1">
    <property type="nucleotide sequence ID" value="NZ_LNDJ01000118.1"/>
</dbReference>
<protein>
    <submittedName>
        <fullName evidence="3">Chemotaxis protein CheC</fullName>
    </submittedName>
</protein>
<feature type="domain" description="Chemotaxis phosphatase CheX-like" evidence="2">
    <location>
        <begin position="43"/>
        <end position="135"/>
    </location>
</feature>
<dbReference type="GO" id="GO:0006935">
    <property type="term" value="P:chemotaxis"/>
    <property type="evidence" value="ECO:0007669"/>
    <property type="project" value="UniProtKB-KW"/>
</dbReference>
<organism evidence="3 4">
    <name type="scientific">Psychrobacter piscatorii</name>
    <dbReference type="NCBI Taxonomy" id="554343"/>
    <lineage>
        <taxon>Bacteria</taxon>
        <taxon>Pseudomonadati</taxon>
        <taxon>Pseudomonadota</taxon>
        <taxon>Gammaproteobacteria</taxon>
        <taxon>Moraxellales</taxon>
        <taxon>Moraxellaceae</taxon>
        <taxon>Psychrobacter</taxon>
    </lineage>
</organism>
<keyword evidence="1" id="KW-0145">Chemotaxis</keyword>
<comment type="caution">
    <text evidence="3">The sequence shown here is derived from an EMBL/GenBank/DDBJ whole genome shotgun (WGS) entry which is preliminary data.</text>
</comment>
<evidence type="ECO:0000259" key="2">
    <source>
        <dbReference type="Pfam" id="PF13690"/>
    </source>
</evidence>
<name>A0A0T6DPG3_9GAMM</name>
<dbReference type="EMBL" id="LNDJ01000118">
    <property type="protein sequence ID" value="KRU21414.1"/>
    <property type="molecule type" value="Genomic_DNA"/>
</dbReference>
<dbReference type="InterPro" id="IPR028976">
    <property type="entry name" value="CheC-like_sf"/>
</dbReference>
<dbReference type="CDD" id="cd17906">
    <property type="entry name" value="CheX"/>
    <property type="match status" value="1"/>
</dbReference>
<dbReference type="InterPro" id="IPR038756">
    <property type="entry name" value="CheX-like"/>
</dbReference>
<dbReference type="STRING" id="554343.AS194_03170"/>
<dbReference type="PANTHER" id="PTHR39452">
    <property type="entry name" value="CHEY-P PHOSPHATASE CHEX"/>
    <property type="match status" value="1"/>
</dbReference>
<keyword evidence="4" id="KW-1185">Reference proteome</keyword>
<dbReference type="Pfam" id="PF13690">
    <property type="entry name" value="CheX"/>
    <property type="match status" value="1"/>
</dbReference>
<reference evidence="3 4" key="1">
    <citation type="submission" date="2015-11" db="EMBL/GenBank/DDBJ databases">
        <title>Permanent draft genome of Psychrobacter piscatorii LQ58.</title>
        <authorList>
            <person name="Zhou M."/>
            <person name="Dong B."/>
            <person name="Liu Q."/>
        </authorList>
    </citation>
    <scope>NUCLEOTIDE SEQUENCE [LARGE SCALE GENOMIC DNA]</scope>
    <source>
        <strain evidence="3 4">LQ58</strain>
    </source>
</reference>